<protein>
    <recommendedName>
        <fullName evidence="3">AB hydrolase-1 domain-containing protein</fullName>
    </recommendedName>
</protein>
<evidence type="ECO:0000313" key="5">
    <source>
        <dbReference type="Proteomes" id="UP001500542"/>
    </source>
</evidence>
<dbReference type="SUPFAM" id="SSF53474">
    <property type="entry name" value="alpha/beta-Hydrolases"/>
    <property type="match status" value="1"/>
</dbReference>
<dbReference type="Proteomes" id="UP001500542">
    <property type="component" value="Unassembled WGS sequence"/>
</dbReference>
<dbReference type="InterPro" id="IPR050261">
    <property type="entry name" value="FrsA_esterase"/>
</dbReference>
<keyword evidence="5" id="KW-1185">Reference proteome</keyword>
<name>A0ABN1Q3N0_9ACTN</name>
<dbReference type="RefSeq" id="WP_343968247.1">
    <property type="nucleotide sequence ID" value="NZ_BAAAHK010000006.1"/>
</dbReference>
<dbReference type="PANTHER" id="PTHR22946">
    <property type="entry name" value="DIENELACTONE HYDROLASE DOMAIN-CONTAINING PROTEIN-RELATED"/>
    <property type="match status" value="1"/>
</dbReference>
<organism evidence="4 5">
    <name type="scientific">Kribbella koreensis</name>
    <dbReference type="NCBI Taxonomy" id="57909"/>
    <lineage>
        <taxon>Bacteria</taxon>
        <taxon>Bacillati</taxon>
        <taxon>Actinomycetota</taxon>
        <taxon>Actinomycetes</taxon>
        <taxon>Propionibacteriales</taxon>
        <taxon>Kribbellaceae</taxon>
        <taxon>Kribbella</taxon>
    </lineage>
</organism>
<dbReference type="Gene3D" id="3.40.50.1820">
    <property type="entry name" value="alpha/beta hydrolase"/>
    <property type="match status" value="1"/>
</dbReference>
<proteinExistence type="inferred from homology"/>
<comment type="similarity">
    <text evidence="2">Belongs to the AB hydrolase superfamily. FUS2 hydrolase family.</text>
</comment>
<comment type="caution">
    <text evidence="4">The sequence shown here is derived from an EMBL/GenBank/DDBJ whole genome shotgun (WGS) entry which is preliminary data.</text>
</comment>
<evidence type="ECO:0000256" key="2">
    <source>
        <dbReference type="ARBA" id="ARBA00038115"/>
    </source>
</evidence>
<sequence>MTYAGTIAYPISSGGHELPGVLHLPPGDGPHPAVLLLHGFPGWERNFDLAHALQRAGYATLVFHYRGSWGSAGTWAWSNVLEDAAAAAGQLRADPRIDAERFAVVGHSMGGFAALQTVAADPTIPTVGSIAGFDFGAAGTAPDPDQYVEPFDSDLLPLQGTSGRALVDEMVAHGPEWRLADLAPKLAERRVLLIGATRDTAAPPEQHHQPLVEAYTNAEHHLFPTDHALSDHREELAEVVVTFLNQRL</sequence>
<evidence type="ECO:0000256" key="1">
    <source>
        <dbReference type="ARBA" id="ARBA00022801"/>
    </source>
</evidence>
<dbReference type="InterPro" id="IPR000073">
    <property type="entry name" value="AB_hydrolase_1"/>
</dbReference>
<evidence type="ECO:0000259" key="3">
    <source>
        <dbReference type="Pfam" id="PF12697"/>
    </source>
</evidence>
<accession>A0ABN1Q3N0</accession>
<evidence type="ECO:0000313" key="4">
    <source>
        <dbReference type="EMBL" id="GAA0937045.1"/>
    </source>
</evidence>
<dbReference type="Pfam" id="PF12697">
    <property type="entry name" value="Abhydrolase_6"/>
    <property type="match status" value="1"/>
</dbReference>
<dbReference type="InterPro" id="IPR029058">
    <property type="entry name" value="AB_hydrolase_fold"/>
</dbReference>
<dbReference type="PANTHER" id="PTHR22946:SF9">
    <property type="entry name" value="POLYKETIDE TRANSFERASE AF380"/>
    <property type="match status" value="1"/>
</dbReference>
<feature type="domain" description="AB hydrolase-1" evidence="3">
    <location>
        <begin position="34"/>
        <end position="238"/>
    </location>
</feature>
<gene>
    <name evidence="4" type="ORF">GCM10009554_25030</name>
</gene>
<keyword evidence="1" id="KW-0378">Hydrolase</keyword>
<dbReference type="EMBL" id="BAAAHK010000006">
    <property type="protein sequence ID" value="GAA0937045.1"/>
    <property type="molecule type" value="Genomic_DNA"/>
</dbReference>
<reference evidence="4 5" key="1">
    <citation type="journal article" date="2019" name="Int. J. Syst. Evol. Microbiol.">
        <title>The Global Catalogue of Microorganisms (GCM) 10K type strain sequencing project: providing services to taxonomists for standard genome sequencing and annotation.</title>
        <authorList>
            <consortium name="The Broad Institute Genomics Platform"/>
            <consortium name="The Broad Institute Genome Sequencing Center for Infectious Disease"/>
            <person name="Wu L."/>
            <person name="Ma J."/>
        </authorList>
    </citation>
    <scope>NUCLEOTIDE SEQUENCE [LARGE SCALE GENOMIC DNA]</scope>
    <source>
        <strain evidence="4 5">JCM 10977</strain>
    </source>
</reference>